<dbReference type="EMBL" id="CP061799">
    <property type="protein sequence ID" value="QTA77822.1"/>
    <property type="molecule type" value="Genomic_DNA"/>
</dbReference>
<dbReference type="GO" id="GO:0005737">
    <property type="term" value="C:cytoplasm"/>
    <property type="evidence" value="ECO:0007669"/>
    <property type="project" value="TreeGrafter"/>
</dbReference>
<dbReference type="RefSeq" id="WP_207688820.1">
    <property type="nucleotide sequence ID" value="NZ_CP061799.1"/>
</dbReference>
<dbReference type="KEGG" id="dli:dnl_00190"/>
<dbReference type="PANTHER" id="PTHR30313">
    <property type="entry name" value="DNA PRIMASE"/>
    <property type="match status" value="1"/>
</dbReference>
<dbReference type="Proteomes" id="UP000663720">
    <property type="component" value="Chromosome"/>
</dbReference>
<dbReference type="InterPro" id="IPR034154">
    <property type="entry name" value="TOPRIM_DnaG/twinkle"/>
</dbReference>
<name>A0A975GE84_9BACT</name>
<dbReference type="SUPFAM" id="SSF56731">
    <property type="entry name" value="DNA primase core"/>
    <property type="match status" value="1"/>
</dbReference>
<dbReference type="SUPFAM" id="SSF57783">
    <property type="entry name" value="Zinc beta-ribbon"/>
    <property type="match status" value="1"/>
</dbReference>
<dbReference type="EMBL" id="CP061799">
    <property type="protein sequence ID" value="QTA77852.1"/>
    <property type="molecule type" value="Genomic_DNA"/>
</dbReference>
<dbReference type="InterPro" id="IPR050219">
    <property type="entry name" value="DnaG_primase"/>
</dbReference>
<dbReference type="EMBL" id="CP061799">
    <property type="protein sequence ID" value="QTA77835.1"/>
    <property type="molecule type" value="Genomic_DNA"/>
</dbReference>
<dbReference type="Gene3D" id="3.90.580.10">
    <property type="entry name" value="Zinc finger, CHC2-type domain"/>
    <property type="match status" value="1"/>
</dbReference>
<dbReference type="GO" id="GO:0003677">
    <property type="term" value="F:DNA binding"/>
    <property type="evidence" value="ECO:0007669"/>
    <property type="project" value="InterPro"/>
</dbReference>
<dbReference type="CDD" id="cd01029">
    <property type="entry name" value="TOPRIM_primases"/>
    <property type="match status" value="1"/>
</dbReference>
<keyword evidence="9" id="KW-1185">Reference proteome</keyword>
<reference evidence="3" key="1">
    <citation type="journal article" date="2021" name="Microb. Physiol.">
        <title>Proteogenomic Insights into the Physiology of Marine, Sulfate-Reducing, Filamentous Desulfonema limicola and Desulfonema magnum.</title>
        <authorList>
            <person name="Schnaars V."/>
            <person name="Wohlbrand L."/>
            <person name="Scheve S."/>
            <person name="Hinrichs C."/>
            <person name="Reinhardt R."/>
            <person name="Rabus R."/>
        </authorList>
    </citation>
    <scope>NUCLEOTIDE SEQUENCE</scope>
    <source>
        <strain evidence="3">5ac10</strain>
    </source>
</reference>
<dbReference type="EMBL" id="CP061799">
    <property type="protein sequence ID" value="QTA77813.1"/>
    <property type="molecule type" value="Genomic_DNA"/>
</dbReference>
<dbReference type="KEGG" id="dli:dnl_64240"/>
<dbReference type="PANTHER" id="PTHR30313:SF2">
    <property type="entry name" value="DNA PRIMASE"/>
    <property type="match status" value="1"/>
</dbReference>
<evidence type="ECO:0000313" key="8">
    <source>
        <dbReference type="EMBL" id="QTA84004.1"/>
    </source>
</evidence>
<dbReference type="Pfam" id="PF13155">
    <property type="entry name" value="Toprim_2"/>
    <property type="match status" value="1"/>
</dbReference>
<proteinExistence type="predicted"/>
<dbReference type="EMBL" id="CP061799">
    <property type="protein sequence ID" value="QTA84004.1"/>
    <property type="molecule type" value="Genomic_DNA"/>
</dbReference>
<sequence>MIPQSIIYRAKTADLPFVLHSLGLNLCREGRGFFLEDHDSLKIFQKQGIWIYKWWSRSGEAGDGIQFLQRYFGMKFHEAVKTLSGTDNCANYDCSCGDHTHSALNMTSTNPWQEKAKKLVDYARKKLFEPGGADSLSFLIRSRGLSLKTVKKHNLGWLPAKDHMLSKIVIPCYSSRNYLFRIRFRTDNPKPGETRYRVMKGSNPHSSFPLGITPGKPVIIVESELDAILIHQEAGRETGVLALGTASNDLTGPVCRFLTKKIPVNLICLDNDSAGKQRTEYFLKLIPNSLSCPVPREYGKDPGEAWRFMSIRKWLRGQIRQPDTDE</sequence>
<dbReference type="GO" id="GO:0006269">
    <property type="term" value="P:DNA replication, synthesis of primer"/>
    <property type="evidence" value="ECO:0007669"/>
    <property type="project" value="TreeGrafter"/>
</dbReference>
<evidence type="ECO:0000313" key="9">
    <source>
        <dbReference type="Proteomes" id="UP000663720"/>
    </source>
</evidence>
<evidence type="ECO:0000313" key="7">
    <source>
        <dbReference type="EMBL" id="QTA83997.1"/>
    </source>
</evidence>
<dbReference type="KEGG" id="dli:dnl_00320"/>
<gene>
    <name evidence="1" type="ORF">dnl_00100</name>
    <name evidence="2" type="ORF">dnl_00190</name>
    <name evidence="3" type="ORF">dnl_00320</name>
    <name evidence="4" type="ORF">dnl_00490</name>
    <name evidence="5" type="ORF">dnl_53530</name>
    <name evidence="6" type="ORF">dnl_64240</name>
    <name evidence="7" type="ORF">dnl_64270</name>
    <name evidence="8" type="ORF">dnl_64350</name>
</gene>
<protein>
    <submittedName>
        <fullName evidence="3">Archaeal primase domain-containing protein</fullName>
    </submittedName>
    <submittedName>
        <fullName evidence="5">Toprim domain-containing protein</fullName>
    </submittedName>
</protein>
<evidence type="ECO:0000313" key="3">
    <source>
        <dbReference type="EMBL" id="QTA77835.1"/>
    </source>
</evidence>
<evidence type="ECO:0000313" key="1">
    <source>
        <dbReference type="EMBL" id="QTA77813.1"/>
    </source>
</evidence>
<dbReference type="EMBL" id="CP061799">
    <property type="protein sequence ID" value="QTA83994.1"/>
    <property type="molecule type" value="Genomic_DNA"/>
</dbReference>
<evidence type="ECO:0000313" key="2">
    <source>
        <dbReference type="EMBL" id="QTA77822.1"/>
    </source>
</evidence>
<dbReference type="KEGG" id="dli:dnl_64270"/>
<organism evidence="3 9">
    <name type="scientific">Desulfonema limicola</name>
    <dbReference type="NCBI Taxonomy" id="45656"/>
    <lineage>
        <taxon>Bacteria</taxon>
        <taxon>Pseudomonadati</taxon>
        <taxon>Thermodesulfobacteriota</taxon>
        <taxon>Desulfobacteria</taxon>
        <taxon>Desulfobacterales</taxon>
        <taxon>Desulfococcaceae</taxon>
        <taxon>Desulfonema</taxon>
    </lineage>
</organism>
<evidence type="ECO:0000313" key="4">
    <source>
        <dbReference type="EMBL" id="QTA77852.1"/>
    </source>
</evidence>
<dbReference type="EMBL" id="CP061799">
    <property type="protein sequence ID" value="QTA83997.1"/>
    <property type="molecule type" value="Genomic_DNA"/>
</dbReference>
<dbReference type="AlphaFoldDB" id="A0A975GE84"/>
<evidence type="ECO:0000313" key="5">
    <source>
        <dbReference type="EMBL" id="QTA82964.1"/>
    </source>
</evidence>
<dbReference type="GO" id="GO:0008270">
    <property type="term" value="F:zinc ion binding"/>
    <property type="evidence" value="ECO:0007669"/>
    <property type="project" value="InterPro"/>
</dbReference>
<evidence type="ECO:0000313" key="6">
    <source>
        <dbReference type="EMBL" id="QTA83994.1"/>
    </source>
</evidence>
<dbReference type="Gene3D" id="3.40.1360.10">
    <property type="match status" value="1"/>
</dbReference>
<dbReference type="KEGG" id="dli:dnl_64350"/>
<dbReference type="KEGG" id="dli:dnl_00100"/>
<dbReference type="InterPro" id="IPR036977">
    <property type="entry name" value="DNA_primase_Znf_CHC2"/>
</dbReference>
<dbReference type="EMBL" id="CP061799">
    <property type="protein sequence ID" value="QTA82964.1"/>
    <property type="molecule type" value="Genomic_DNA"/>
</dbReference>
<dbReference type="KEGG" id="dli:dnl_00490"/>
<accession>A0A975GE84</accession>
<dbReference type="KEGG" id="dli:dnl_53530"/>